<name>A0ABR5SE59_9BACT</name>
<dbReference type="EMBL" id="LNQR01000070">
    <property type="protein sequence ID" value="KWT84083.1"/>
    <property type="molecule type" value="Genomic_DNA"/>
</dbReference>
<dbReference type="InterPro" id="IPR013324">
    <property type="entry name" value="RNA_pol_sigma_r3/r4-like"/>
</dbReference>
<feature type="domain" description="RNA polymerase sigma-70" evidence="7">
    <location>
        <begin position="211"/>
        <end position="237"/>
    </location>
</feature>
<evidence type="ECO:0000259" key="6">
    <source>
        <dbReference type="PROSITE" id="PS00715"/>
    </source>
</evidence>
<comment type="similarity">
    <text evidence="5">Belongs to the sigma-70 factor family.</text>
</comment>
<protein>
    <recommendedName>
        <fullName evidence="5">RNA polymerase sigma factor</fullName>
    </recommendedName>
</protein>
<sequence>METKKYKSEISDEKKEEVIKDFLPFIKYTAFRLSHRLPPQLTSDDLISVGVIGLLDSLDNYDQTRAKLKTYAEFRIKGAMLDEIRAFDTSSRSLKEKVNELKDACVKLEKELCRPPDGEEVAKSLNISLDDYFKILKDADSVITLRFEDFGSGADNAGDMNLMDNIPDDTTRDPLRQLVDASQKELLAALIAALPKKEKMVLSLYYWDELTMKEIGKVLSLSEGRVCQLHSQAILRLKGKLKAGIGI</sequence>
<evidence type="ECO:0000256" key="4">
    <source>
        <dbReference type="ARBA" id="ARBA00023163"/>
    </source>
</evidence>
<dbReference type="Pfam" id="PF04542">
    <property type="entry name" value="Sigma70_r2"/>
    <property type="match status" value="1"/>
</dbReference>
<dbReference type="InterPro" id="IPR012845">
    <property type="entry name" value="RNA_pol_sigma_FliA_WhiG"/>
</dbReference>
<dbReference type="InterPro" id="IPR007627">
    <property type="entry name" value="RNA_pol_sigma70_r2"/>
</dbReference>
<dbReference type="PROSITE" id="PS00715">
    <property type="entry name" value="SIGMA70_1"/>
    <property type="match status" value="1"/>
</dbReference>
<keyword evidence="9" id="KW-1185">Reference proteome</keyword>
<comment type="function">
    <text evidence="5">Sigma factors are initiation factors that promote the attachment of RNA polymerase to specific initiation sites and are then released.</text>
</comment>
<dbReference type="NCBIfam" id="TIGR02937">
    <property type="entry name" value="sigma70-ECF"/>
    <property type="match status" value="1"/>
</dbReference>
<evidence type="ECO:0000256" key="5">
    <source>
        <dbReference type="RuleBase" id="RU362124"/>
    </source>
</evidence>
<dbReference type="NCBIfam" id="TIGR02479">
    <property type="entry name" value="FliA_WhiG"/>
    <property type="match status" value="1"/>
</dbReference>
<gene>
    <name evidence="8" type="ORF">ASN18_2010</name>
</gene>
<dbReference type="NCBIfam" id="NF005413">
    <property type="entry name" value="PRK06986.1"/>
    <property type="match status" value="1"/>
</dbReference>
<dbReference type="InterPro" id="IPR013325">
    <property type="entry name" value="RNA_pol_sigma_r2"/>
</dbReference>
<accession>A0ABR5SE59</accession>
<evidence type="ECO:0000256" key="3">
    <source>
        <dbReference type="ARBA" id="ARBA00023125"/>
    </source>
</evidence>
<dbReference type="PRINTS" id="PR00046">
    <property type="entry name" value="SIGMA70FCT"/>
</dbReference>
<dbReference type="Proteomes" id="UP000060487">
    <property type="component" value="Unassembled WGS sequence"/>
</dbReference>
<dbReference type="Gene3D" id="1.10.1740.10">
    <property type="match status" value="1"/>
</dbReference>
<dbReference type="Pfam" id="PF04539">
    <property type="entry name" value="Sigma70_r3"/>
    <property type="match status" value="1"/>
</dbReference>
<dbReference type="PROSITE" id="PS00716">
    <property type="entry name" value="SIGMA70_2"/>
    <property type="match status" value="1"/>
</dbReference>
<evidence type="ECO:0000259" key="7">
    <source>
        <dbReference type="PROSITE" id="PS00716"/>
    </source>
</evidence>
<keyword evidence="2 5" id="KW-0731">Sigma factor</keyword>
<dbReference type="SUPFAM" id="SSF88946">
    <property type="entry name" value="Sigma2 domain of RNA polymerase sigma factors"/>
    <property type="match status" value="1"/>
</dbReference>
<dbReference type="SUPFAM" id="SSF88659">
    <property type="entry name" value="Sigma3 and sigma4 domains of RNA polymerase sigma factors"/>
    <property type="match status" value="2"/>
</dbReference>
<dbReference type="InterPro" id="IPR000943">
    <property type="entry name" value="RNA_pol_sigma70"/>
</dbReference>
<dbReference type="PANTHER" id="PTHR30385">
    <property type="entry name" value="SIGMA FACTOR F FLAGELLAR"/>
    <property type="match status" value="1"/>
</dbReference>
<dbReference type="Pfam" id="PF04545">
    <property type="entry name" value="Sigma70_r4"/>
    <property type="match status" value="1"/>
</dbReference>
<feature type="domain" description="RNA polymerase sigma-70" evidence="6">
    <location>
        <begin position="45"/>
        <end position="58"/>
    </location>
</feature>
<keyword evidence="1 5" id="KW-0805">Transcription regulation</keyword>
<dbReference type="InterPro" id="IPR007630">
    <property type="entry name" value="RNA_pol_sigma70_r4"/>
</dbReference>
<evidence type="ECO:0000313" key="9">
    <source>
        <dbReference type="Proteomes" id="UP000060487"/>
    </source>
</evidence>
<reference evidence="8 9" key="1">
    <citation type="submission" date="2015-11" db="EMBL/GenBank/DDBJ databases">
        <authorList>
            <person name="Lin W."/>
        </authorList>
    </citation>
    <scope>NUCLEOTIDE SEQUENCE [LARGE SCALE GENOMIC DNA]</scope>
    <source>
        <strain evidence="8 9">HCH-1</strain>
    </source>
</reference>
<dbReference type="Gene3D" id="1.20.140.160">
    <property type="match status" value="1"/>
</dbReference>
<dbReference type="CDD" id="cd06171">
    <property type="entry name" value="Sigma70_r4"/>
    <property type="match status" value="1"/>
</dbReference>
<proteinExistence type="inferred from homology"/>
<comment type="caution">
    <text evidence="8">The sequence shown here is derived from an EMBL/GenBank/DDBJ whole genome shotgun (WGS) entry which is preliminary data.</text>
</comment>
<evidence type="ECO:0000313" key="8">
    <source>
        <dbReference type="EMBL" id="KWT84083.1"/>
    </source>
</evidence>
<dbReference type="RefSeq" id="WP_085052617.1">
    <property type="nucleotide sequence ID" value="NZ_LNQR01000070.1"/>
</dbReference>
<dbReference type="InterPro" id="IPR007624">
    <property type="entry name" value="RNA_pol_sigma70_r3"/>
</dbReference>
<evidence type="ECO:0000256" key="2">
    <source>
        <dbReference type="ARBA" id="ARBA00023082"/>
    </source>
</evidence>
<evidence type="ECO:0000256" key="1">
    <source>
        <dbReference type="ARBA" id="ARBA00023015"/>
    </source>
</evidence>
<dbReference type="InterPro" id="IPR014284">
    <property type="entry name" value="RNA_pol_sigma-70_dom"/>
</dbReference>
<keyword evidence="4 5" id="KW-0804">Transcription</keyword>
<dbReference type="PANTHER" id="PTHR30385:SF7">
    <property type="entry name" value="RNA POLYMERASE SIGMA FACTOR FLIA"/>
    <property type="match status" value="1"/>
</dbReference>
<keyword evidence="3 5" id="KW-0238">DNA-binding</keyword>
<organism evidence="8 9">
    <name type="scientific">Candidatus Magnetominusculus xianensis</name>
    <dbReference type="NCBI Taxonomy" id="1748249"/>
    <lineage>
        <taxon>Bacteria</taxon>
        <taxon>Pseudomonadati</taxon>
        <taxon>Nitrospirota</taxon>
        <taxon>Nitrospiria</taxon>
        <taxon>Nitrospirales</taxon>
        <taxon>Nitrospiraceae</taxon>
        <taxon>Candidatus Magnetominusculus</taxon>
    </lineage>
</organism>